<reference evidence="2 3" key="1">
    <citation type="submission" date="2014-09" db="EMBL/GenBank/DDBJ databases">
        <authorList>
            <person name="Ellenberger Sabrina"/>
        </authorList>
    </citation>
    <scope>NUCLEOTIDE SEQUENCE [LARGE SCALE GENOMIC DNA]</scope>
    <source>
        <strain evidence="2 3">CBS 412.66</strain>
    </source>
</reference>
<evidence type="ECO:0000256" key="1">
    <source>
        <dbReference type="SAM" id="MobiDB-lite"/>
    </source>
</evidence>
<accession>A0A0B7NQ16</accession>
<sequence length="802" mass="93246">MKLPVSSSLFLLADDNSILNTTTIDDYDYDDFQPPVVKRPDIGESSSSVNPTFFAAESSTRASHTSNNTPNTLKPVSVNKAGDTTSNHSESPSKRVITIKTTIKGIWKYDYRQPLYDLVHTTNLLVTHTYAFTKYIFLKELAIDENFAFNELVTKDFFVEVFLSLVSAKVRNSERLKDTTKRYRSLIGKHKDAYFEDAKYTPISLAYAQQIALYECAKVQTAYFNNMKAHFGNRLRALINKLFKKKEKVESLTKEMKTNNFGIKEIKQAIRKNVYQPCNQVKLAITKKNMPEAGLLDDKSVTQLNEFFSMYAVDYAFQKESIFYDVAANPEKHFKAFYKLAELSENNQVKPFACFPLRTSFIPSYMTLDAKIIHHHILKNKKVLKMEDKFEAWGRVVNLEKKAFKQQGIEKSLRFQGTLETDGVGVSIIKQSTETNRKSPSTKTQVDDVKTKHIEELDRAELNSTVGRCVLIDPGRRDIMYCMKEGSTVEERQNLIYTKNSRLKCSRHFKQLRKRNQPSVVREAELTLSRFKSKTVNLNNFVEYAKARASVQKTLYDYYGNETRTPTTRYFPQSEFDFHVDQRGNLYYGNLFVVRIRGFFPRPEFESEDISISSQIYVNYLQTMLLQKHVSERLDDSMKSEVQDLARMMYERPQEKRYKVTITAILERLQLLPFRKMKFSSRLYYEQSEQKLVHGLKEKFGNDAILVFGDWSAPNSKNQEPTVNKGLIKMLKKNGFPVYLINEYKTSSYCPACESELEQFKHVRNPRPYQRNKRPTVLRHGLLRCKNFLCLEPHTTESKRRL</sequence>
<name>A0A0B7NQ16_9FUNG</name>
<proteinExistence type="predicted"/>
<evidence type="ECO:0000313" key="3">
    <source>
        <dbReference type="Proteomes" id="UP000054107"/>
    </source>
</evidence>
<protein>
    <submittedName>
        <fullName evidence="2">Uncharacterized protein</fullName>
    </submittedName>
</protein>
<keyword evidence="3" id="KW-1185">Reference proteome</keyword>
<dbReference type="OrthoDB" id="2275489at2759"/>
<feature type="region of interest" description="Disordered" evidence="1">
    <location>
        <begin position="58"/>
        <end position="93"/>
    </location>
</feature>
<dbReference type="EMBL" id="LN733591">
    <property type="protein sequence ID" value="CEP17069.1"/>
    <property type="molecule type" value="Genomic_DNA"/>
</dbReference>
<dbReference type="AlphaFoldDB" id="A0A0B7NQ16"/>
<dbReference type="Proteomes" id="UP000054107">
    <property type="component" value="Unassembled WGS sequence"/>
</dbReference>
<feature type="compositionally biased region" description="Polar residues" evidence="1">
    <location>
        <begin position="58"/>
        <end position="74"/>
    </location>
</feature>
<evidence type="ECO:0000313" key="2">
    <source>
        <dbReference type="EMBL" id="CEP17069.1"/>
    </source>
</evidence>
<organism evidence="2 3">
    <name type="scientific">Parasitella parasitica</name>
    <dbReference type="NCBI Taxonomy" id="35722"/>
    <lineage>
        <taxon>Eukaryota</taxon>
        <taxon>Fungi</taxon>
        <taxon>Fungi incertae sedis</taxon>
        <taxon>Mucoromycota</taxon>
        <taxon>Mucoromycotina</taxon>
        <taxon>Mucoromycetes</taxon>
        <taxon>Mucorales</taxon>
        <taxon>Mucorineae</taxon>
        <taxon>Mucoraceae</taxon>
        <taxon>Parasitella</taxon>
    </lineage>
</organism>
<gene>
    <name evidence="2" type="primary">PARPA_11359.1 scaffold 44017</name>
</gene>